<dbReference type="InterPro" id="IPR020583">
    <property type="entry name" value="Inositol_monoP_metal-BS"/>
</dbReference>
<evidence type="ECO:0000256" key="3">
    <source>
        <dbReference type="ARBA" id="ARBA00001946"/>
    </source>
</evidence>
<evidence type="ECO:0000256" key="1">
    <source>
        <dbReference type="ARBA" id="ARBA00001033"/>
    </source>
</evidence>
<dbReference type="RefSeq" id="WP_049994468.1">
    <property type="nucleotide sequence ID" value="NZ_CP031310.1"/>
</dbReference>
<evidence type="ECO:0000256" key="4">
    <source>
        <dbReference type="ARBA" id="ARBA00022723"/>
    </source>
</evidence>
<feature type="binding site" evidence="9">
    <location>
        <position position="71"/>
    </location>
    <ligand>
        <name>Mg(2+)</name>
        <dbReference type="ChEBI" id="CHEBI:18420"/>
        <label>1</label>
        <note>catalytic</note>
    </ligand>
</feature>
<proteinExistence type="inferred from homology"/>
<dbReference type="GO" id="GO:0046872">
    <property type="term" value="F:metal ion binding"/>
    <property type="evidence" value="ECO:0007669"/>
    <property type="project" value="UniProtKB-KW"/>
</dbReference>
<comment type="similarity">
    <text evidence="8">Belongs to the inositol monophosphatase superfamily. FBPase class 4 family.</text>
</comment>
<protein>
    <submittedName>
        <fullName evidence="10">Inositol monophosphatase</fullName>
    </submittedName>
</protein>
<evidence type="ECO:0000256" key="9">
    <source>
        <dbReference type="PIRSR" id="PIRSR600760-2"/>
    </source>
</evidence>
<dbReference type="CDD" id="cd01639">
    <property type="entry name" value="IMPase"/>
    <property type="match status" value="1"/>
</dbReference>
<dbReference type="GeneID" id="39848615"/>
<dbReference type="Gene3D" id="3.40.190.80">
    <property type="match status" value="1"/>
</dbReference>
<name>A0A4D6HCX1_9EURY</name>
<dbReference type="GO" id="GO:0006020">
    <property type="term" value="P:inositol metabolic process"/>
    <property type="evidence" value="ECO:0007669"/>
    <property type="project" value="TreeGrafter"/>
</dbReference>
<dbReference type="GO" id="GO:0008934">
    <property type="term" value="F:inositol monophosphate 1-phosphatase activity"/>
    <property type="evidence" value="ECO:0007669"/>
    <property type="project" value="InterPro"/>
</dbReference>
<reference evidence="10 11" key="1">
    <citation type="journal article" date="2019" name="Nat. Commun.">
        <title>A new type of DNA phosphorothioation-based antiviral system in archaea.</title>
        <authorList>
            <person name="Xiong L."/>
            <person name="Liu S."/>
            <person name="Chen S."/>
            <person name="Xiao Y."/>
            <person name="Zhu B."/>
            <person name="Gao Y."/>
            <person name="Zhang Y."/>
            <person name="Chen B."/>
            <person name="Luo J."/>
            <person name="Deng Z."/>
            <person name="Chen X."/>
            <person name="Wang L."/>
            <person name="Chen S."/>
        </authorList>
    </citation>
    <scope>NUCLEOTIDE SEQUENCE [LARGE SCALE GENOMIC DNA]</scope>
    <source>
        <strain evidence="10 11">CBA1105</strain>
    </source>
</reference>
<dbReference type="GO" id="GO:0046854">
    <property type="term" value="P:phosphatidylinositol phosphate biosynthetic process"/>
    <property type="evidence" value="ECO:0007669"/>
    <property type="project" value="InterPro"/>
</dbReference>
<dbReference type="PRINTS" id="PR00377">
    <property type="entry name" value="IMPHPHTASES"/>
</dbReference>
<evidence type="ECO:0000256" key="8">
    <source>
        <dbReference type="ARBA" id="ARBA00038103"/>
    </source>
</evidence>
<comment type="catalytic activity">
    <reaction evidence="2">
        <text>beta-D-fructose 1,6-bisphosphate + H2O = beta-D-fructose 6-phosphate + phosphate</text>
        <dbReference type="Rhea" id="RHEA:11064"/>
        <dbReference type="ChEBI" id="CHEBI:15377"/>
        <dbReference type="ChEBI" id="CHEBI:32966"/>
        <dbReference type="ChEBI" id="CHEBI:43474"/>
        <dbReference type="ChEBI" id="CHEBI:57634"/>
        <dbReference type="EC" id="3.1.3.11"/>
    </reaction>
</comment>
<dbReference type="InterPro" id="IPR020550">
    <property type="entry name" value="Inositol_monophosphatase_CS"/>
</dbReference>
<dbReference type="SUPFAM" id="SSF56655">
    <property type="entry name" value="Carbohydrate phosphatase"/>
    <property type="match status" value="1"/>
</dbReference>
<evidence type="ECO:0000313" key="11">
    <source>
        <dbReference type="Proteomes" id="UP000296706"/>
    </source>
</evidence>
<sequence length="280" mass="29796">MDYEAELDAAIEAGAAGIEAMADYRGDHRVADGTESKENINDLVTAADHASQDAILDVLGERFPDDTIVGEEGTGETLAREGREWIVDPIDGTANFATGFPYYCVSIALAVDGASQVGVVVSPPAALDRLWYGVRGEGAFVHDGVAGIGGVEDLDGLSLSVTEQDELPGAFVFGRLSERHADRRQIDWDVASALLDRDSKFRRVGSAALNLCQVASGHADGYVVLSLQEWDVAAGTLLVEEAGGRVRKRPARVEDDSIEVIASNGHLQSELEAIVDETVE</sequence>
<dbReference type="InterPro" id="IPR033942">
    <property type="entry name" value="IMPase"/>
</dbReference>
<feature type="binding site" evidence="9">
    <location>
        <position position="91"/>
    </location>
    <ligand>
        <name>Mg(2+)</name>
        <dbReference type="ChEBI" id="CHEBI:18420"/>
        <label>1</label>
        <note>catalytic</note>
    </ligand>
</feature>
<keyword evidence="5" id="KW-0378">Hydrolase</keyword>
<keyword evidence="4 9" id="KW-0479">Metal-binding</keyword>
<dbReference type="GO" id="GO:0042132">
    <property type="term" value="F:fructose 1,6-bisphosphate 1-phosphatase activity"/>
    <property type="evidence" value="ECO:0007669"/>
    <property type="project" value="UniProtKB-EC"/>
</dbReference>
<dbReference type="PANTHER" id="PTHR20854:SF4">
    <property type="entry name" value="INOSITOL-1-MONOPHOSPHATASE-RELATED"/>
    <property type="match status" value="1"/>
</dbReference>
<dbReference type="InterPro" id="IPR000760">
    <property type="entry name" value="Inositol_monophosphatase-like"/>
</dbReference>
<accession>A0A4D6HCX1</accession>
<evidence type="ECO:0000313" key="10">
    <source>
        <dbReference type="EMBL" id="QCC51924.1"/>
    </source>
</evidence>
<evidence type="ECO:0000256" key="7">
    <source>
        <dbReference type="ARBA" id="ARBA00023277"/>
    </source>
</evidence>
<dbReference type="Gene3D" id="3.30.540.10">
    <property type="entry name" value="Fructose-1,6-Bisphosphatase, subunit A, domain 1"/>
    <property type="match status" value="1"/>
</dbReference>
<dbReference type="EMBL" id="CP031310">
    <property type="protein sequence ID" value="QCC51924.1"/>
    <property type="molecule type" value="Genomic_DNA"/>
</dbReference>
<dbReference type="KEGG" id="hsn:DV733_12100"/>
<keyword evidence="11" id="KW-1185">Reference proteome</keyword>
<dbReference type="PROSITE" id="PS00629">
    <property type="entry name" value="IMP_1"/>
    <property type="match status" value="1"/>
</dbReference>
<feature type="binding site" evidence="9">
    <location>
        <position position="231"/>
    </location>
    <ligand>
        <name>Mg(2+)</name>
        <dbReference type="ChEBI" id="CHEBI:18420"/>
        <label>1</label>
        <note>catalytic</note>
    </ligand>
</feature>
<gene>
    <name evidence="10" type="ORF">DV733_12100</name>
</gene>
<organism evidence="10 11">
    <name type="scientific">Halapricum salinum</name>
    <dbReference type="NCBI Taxonomy" id="1457250"/>
    <lineage>
        <taxon>Archaea</taxon>
        <taxon>Methanobacteriati</taxon>
        <taxon>Methanobacteriota</taxon>
        <taxon>Stenosarchaea group</taxon>
        <taxon>Halobacteria</taxon>
        <taxon>Halobacteriales</taxon>
        <taxon>Haloarculaceae</taxon>
        <taxon>Halapricum</taxon>
    </lineage>
</organism>
<dbReference type="PANTHER" id="PTHR20854">
    <property type="entry name" value="INOSITOL MONOPHOSPHATASE"/>
    <property type="match status" value="1"/>
</dbReference>
<feature type="binding site" evidence="9">
    <location>
        <position position="88"/>
    </location>
    <ligand>
        <name>Mg(2+)</name>
        <dbReference type="ChEBI" id="CHEBI:18420"/>
        <label>1</label>
        <note>catalytic</note>
    </ligand>
</feature>
<dbReference type="Pfam" id="PF00459">
    <property type="entry name" value="Inositol_P"/>
    <property type="match status" value="1"/>
</dbReference>
<evidence type="ECO:0000256" key="2">
    <source>
        <dbReference type="ARBA" id="ARBA00001273"/>
    </source>
</evidence>
<comment type="catalytic activity">
    <reaction evidence="1">
        <text>a myo-inositol phosphate + H2O = myo-inositol + phosphate</text>
        <dbReference type="Rhea" id="RHEA:24056"/>
        <dbReference type="ChEBI" id="CHEBI:15377"/>
        <dbReference type="ChEBI" id="CHEBI:17268"/>
        <dbReference type="ChEBI" id="CHEBI:43474"/>
        <dbReference type="ChEBI" id="CHEBI:84139"/>
        <dbReference type="EC" id="3.1.3.25"/>
    </reaction>
</comment>
<feature type="binding site" evidence="9">
    <location>
        <position position="90"/>
    </location>
    <ligand>
        <name>Mg(2+)</name>
        <dbReference type="ChEBI" id="CHEBI:18420"/>
        <label>2</label>
    </ligand>
</feature>
<dbReference type="AlphaFoldDB" id="A0A4D6HCX1"/>
<dbReference type="Proteomes" id="UP000296706">
    <property type="component" value="Chromosome"/>
</dbReference>
<dbReference type="PROSITE" id="PS00630">
    <property type="entry name" value="IMP_2"/>
    <property type="match status" value="1"/>
</dbReference>
<evidence type="ECO:0000256" key="6">
    <source>
        <dbReference type="ARBA" id="ARBA00022842"/>
    </source>
</evidence>
<comment type="cofactor">
    <cofactor evidence="3 9">
        <name>Mg(2+)</name>
        <dbReference type="ChEBI" id="CHEBI:18420"/>
    </cofactor>
</comment>
<dbReference type="STRING" id="1457250.GCA_000755225_00466"/>
<dbReference type="OrthoDB" id="58111at2157"/>
<keyword evidence="6 9" id="KW-0460">Magnesium</keyword>
<keyword evidence="7" id="KW-0119">Carbohydrate metabolism</keyword>
<evidence type="ECO:0000256" key="5">
    <source>
        <dbReference type="ARBA" id="ARBA00022801"/>
    </source>
</evidence>
<dbReference type="GO" id="GO:0007165">
    <property type="term" value="P:signal transduction"/>
    <property type="evidence" value="ECO:0007669"/>
    <property type="project" value="TreeGrafter"/>
</dbReference>